<feature type="signal peptide" evidence="1">
    <location>
        <begin position="1"/>
        <end position="21"/>
    </location>
</feature>
<dbReference type="InParanoid" id="A0A177C196"/>
<name>A0A177C196_9PLEO</name>
<dbReference type="Proteomes" id="UP000077069">
    <property type="component" value="Unassembled WGS sequence"/>
</dbReference>
<dbReference type="GeneID" id="28762895"/>
<evidence type="ECO:0000313" key="3">
    <source>
        <dbReference type="Proteomes" id="UP000077069"/>
    </source>
</evidence>
<gene>
    <name evidence="2" type="ORF">CC84DRAFT_1168497</name>
</gene>
<dbReference type="EMBL" id="KV441559">
    <property type="protein sequence ID" value="OAG00390.1"/>
    <property type="molecule type" value="Genomic_DNA"/>
</dbReference>
<keyword evidence="1" id="KW-0732">Signal</keyword>
<proteinExistence type="predicted"/>
<dbReference type="RefSeq" id="XP_018030755.1">
    <property type="nucleotide sequence ID" value="XM_018179409.1"/>
</dbReference>
<evidence type="ECO:0000313" key="2">
    <source>
        <dbReference type="EMBL" id="OAG00390.1"/>
    </source>
</evidence>
<feature type="chain" id="PRO_5008057605" description="Secreted protein" evidence="1">
    <location>
        <begin position="22"/>
        <end position="76"/>
    </location>
</feature>
<sequence>MDSRTLQVVVLHAILVCRSQCISSIAGYCSGLKSIFQHLGKPVPSYYLPCIPPSLKYFTVVHPLQGYITRALVPPK</sequence>
<evidence type="ECO:0000256" key="1">
    <source>
        <dbReference type="SAM" id="SignalP"/>
    </source>
</evidence>
<evidence type="ECO:0008006" key="4">
    <source>
        <dbReference type="Google" id="ProtNLM"/>
    </source>
</evidence>
<organism evidence="2 3">
    <name type="scientific">Paraphaeosphaeria sporulosa</name>
    <dbReference type="NCBI Taxonomy" id="1460663"/>
    <lineage>
        <taxon>Eukaryota</taxon>
        <taxon>Fungi</taxon>
        <taxon>Dikarya</taxon>
        <taxon>Ascomycota</taxon>
        <taxon>Pezizomycotina</taxon>
        <taxon>Dothideomycetes</taxon>
        <taxon>Pleosporomycetidae</taxon>
        <taxon>Pleosporales</taxon>
        <taxon>Massarineae</taxon>
        <taxon>Didymosphaeriaceae</taxon>
        <taxon>Paraphaeosphaeria</taxon>
    </lineage>
</organism>
<accession>A0A177C196</accession>
<reference evidence="2 3" key="1">
    <citation type="submission" date="2016-05" db="EMBL/GenBank/DDBJ databases">
        <title>Comparative analysis of secretome profiles of manganese(II)-oxidizing ascomycete fungi.</title>
        <authorList>
            <consortium name="DOE Joint Genome Institute"/>
            <person name="Zeiner C.A."/>
            <person name="Purvine S.O."/>
            <person name="Zink E.M."/>
            <person name="Wu S."/>
            <person name="Pasa-Tolic L."/>
            <person name="Chaput D.L."/>
            <person name="Haridas S."/>
            <person name="Grigoriev I.V."/>
            <person name="Santelli C.M."/>
            <person name="Hansel C.M."/>
        </authorList>
    </citation>
    <scope>NUCLEOTIDE SEQUENCE [LARGE SCALE GENOMIC DNA]</scope>
    <source>
        <strain evidence="2 3">AP3s5-JAC2a</strain>
    </source>
</reference>
<dbReference type="AlphaFoldDB" id="A0A177C196"/>
<keyword evidence="3" id="KW-1185">Reference proteome</keyword>
<protein>
    <recommendedName>
        <fullName evidence="4">Secreted protein</fullName>
    </recommendedName>
</protein>